<reference evidence="1" key="1">
    <citation type="submission" date="2014-11" db="EMBL/GenBank/DDBJ databases">
        <authorList>
            <person name="Amaro Gonzalez C."/>
        </authorList>
    </citation>
    <scope>NUCLEOTIDE SEQUENCE</scope>
</reference>
<proteinExistence type="predicted"/>
<accession>A0A0E9XRD6</accession>
<reference evidence="1" key="2">
    <citation type="journal article" date="2015" name="Fish Shellfish Immunol.">
        <title>Early steps in the European eel (Anguilla anguilla)-Vibrio vulnificus interaction in the gills: Role of the RtxA13 toxin.</title>
        <authorList>
            <person name="Callol A."/>
            <person name="Pajuelo D."/>
            <person name="Ebbesson L."/>
            <person name="Teles M."/>
            <person name="MacKenzie S."/>
            <person name="Amaro C."/>
        </authorList>
    </citation>
    <scope>NUCLEOTIDE SEQUENCE</scope>
</reference>
<dbReference type="EMBL" id="GBXM01003285">
    <property type="protein sequence ID" value="JAI05293.1"/>
    <property type="molecule type" value="Transcribed_RNA"/>
</dbReference>
<sequence length="32" mass="3899">MYIRNSCVHVLVLSFFCLQVRNYSVMTIYNRK</sequence>
<dbReference type="AlphaFoldDB" id="A0A0E9XRD6"/>
<evidence type="ECO:0000313" key="1">
    <source>
        <dbReference type="EMBL" id="JAI05293.1"/>
    </source>
</evidence>
<organism evidence="1">
    <name type="scientific">Anguilla anguilla</name>
    <name type="common">European freshwater eel</name>
    <name type="synonym">Muraena anguilla</name>
    <dbReference type="NCBI Taxonomy" id="7936"/>
    <lineage>
        <taxon>Eukaryota</taxon>
        <taxon>Metazoa</taxon>
        <taxon>Chordata</taxon>
        <taxon>Craniata</taxon>
        <taxon>Vertebrata</taxon>
        <taxon>Euteleostomi</taxon>
        <taxon>Actinopterygii</taxon>
        <taxon>Neopterygii</taxon>
        <taxon>Teleostei</taxon>
        <taxon>Anguilliformes</taxon>
        <taxon>Anguillidae</taxon>
        <taxon>Anguilla</taxon>
    </lineage>
</organism>
<name>A0A0E9XRD6_ANGAN</name>
<protein>
    <submittedName>
        <fullName evidence="1">Uncharacterized protein</fullName>
    </submittedName>
</protein>